<evidence type="ECO:0000256" key="5">
    <source>
        <dbReference type="ARBA" id="ARBA00022989"/>
    </source>
</evidence>
<reference evidence="9" key="1">
    <citation type="submission" date="2022-01" db="EMBL/GenBank/DDBJ databases">
        <authorList>
            <person name="King R."/>
        </authorList>
    </citation>
    <scope>NUCLEOTIDE SEQUENCE</scope>
</reference>
<dbReference type="Gene3D" id="1.20.1070.10">
    <property type="entry name" value="Rhodopsin 7-helix transmembrane proteins"/>
    <property type="match status" value="1"/>
</dbReference>
<organism evidence="9 10">
    <name type="scientific">Psylliodes chrysocephalus</name>
    <dbReference type="NCBI Taxonomy" id="3402493"/>
    <lineage>
        <taxon>Eukaryota</taxon>
        <taxon>Metazoa</taxon>
        <taxon>Ecdysozoa</taxon>
        <taxon>Arthropoda</taxon>
        <taxon>Hexapoda</taxon>
        <taxon>Insecta</taxon>
        <taxon>Pterygota</taxon>
        <taxon>Neoptera</taxon>
        <taxon>Endopterygota</taxon>
        <taxon>Coleoptera</taxon>
        <taxon>Polyphaga</taxon>
        <taxon>Cucujiformia</taxon>
        <taxon>Chrysomeloidea</taxon>
        <taxon>Chrysomelidae</taxon>
        <taxon>Galerucinae</taxon>
        <taxon>Alticini</taxon>
        <taxon>Psylliodes</taxon>
    </lineage>
</organism>
<dbReference type="InterPro" id="IPR036445">
    <property type="entry name" value="GPCR_2_extracell_dom_sf"/>
</dbReference>
<dbReference type="InterPro" id="IPR050332">
    <property type="entry name" value="GPCR_2"/>
</dbReference>
<accession>A0A9P0G8G6</accession>
<dbReference type="OrthoDB" id="16753at2759"/>
<dbReference type="AlphaFoldDB" id="A0A9P0G8G6"/>
<dbReference type="SUPFAM" id="SSF111418">
    <property type="entry name" value="Hormone receptor domain"/>
    <property type="match status" value="1"/>
</dbReference>
<dbReference type="GO" id="GO:0007188">
    <property type="term" value="P:adenylate cyclase-modulating G protein-coupled receptor signaling pathway"/>
    <property type="evidence" value="ECO:0007669"/>
    <property type="project" value="TreeGrafter"/>
</dbReference>
<feature type="transmembrane region" description="Helical" evidence="7">
    <location>
        <begin position="115"/>
        <end position="136"/>
    </location>
</feature>
<dbReference type="Pfam" id="PF02793">
    <property type="entry name" value="HRM"/>
    <property type="match status" value="1"/>
</dbReference>
<dbReference type="SUPFAM" id="SSF81321">
    <property type="entry name" value="Family A G protein-coupled receptor-like"/>
    <property type="match status" value="1"/>
</dbReference>
<evidence type="ECO:0000313" key="10">
    <source>
        <dbReference type="Proteomes" id="UP001153636"/>
    </source>
</evidence>
<comment type="similarity">
    <text evidence="2">Belongs to the G-protein coupled receptor 2 family.</text>
</comment>
<name>A0A9P0G8G6_9CUCU</name>
<gene>
    <name evidence="9" type="ORF">PSYICH_LOCUS1753</name>
</gene>
<keyword evidence="4 7" id="KW-0812">Transmembrane</keyword>
<proteinExistence type="inferred from homology"/>
<keyword evidence="6 7" id="KW-0472">Membrane</keyword>
<protein>
    <recommendedName>
        <fullName evidence="8">G-protein coupled receptors family 2 profile 1 domain-containing protein</fullName>
    </recommendedName>
</protein>
<evidence type="ECO:0000256" key="2">
    <source>
        <dbReference type="ARBA" id="ARBA00005314"/>
    </source>
</evidence>
<evidence type="ECO:0000256" key="4">
    <source>
        <dbReference type="ARBA" id="ARBA00022692"/>
    </source>
</evidence>
<dbReference type="InterPro" id="IPR001879">
    <property type="entry name" value="GPCR_2_extracellular_dom"/>
</dbReference>
<feature type="transmembrane region" description="Helical" evidence="7">
    <location>
        <begin position="357"/>
        <end position="381"/>
    </location>
</feature>
<dbReference type="GO" id="GO:0005886">
    <property type="term" value="C:plasma membrane"/>
    <property type="evidence" value="ECO:0007669"/>
    <property type="project" value="UniProtKB-SubCell"/>
</dbReference>
<keyword evidence="10" id="KW-1185">Reference proteome</keyword>
<dbReference type="SMART" id="SM00008">
    <property type="entry name" value="HormR"/>
    <property type="match status" value="1"/>
</dbReference>
<evidence type="ECO:0000313" key="9">
    <source>
        <dbReference type="EMBL" id="CAH1100790.1"/>
    </source>
</evidence>
<dbReference type="GO" id="GO:0008528">
    <property type="term" value="F:G protein-coupled peptide receptor activity"/>
    <property type="evidence" value="ECO:0007669"/>
    <property type="project" value="TreeGrafter"/>
</dbReference>
<dbReference type="PRINTS" id="PR00249">
    <property type="entry name" value="GPCRSECRETIN"/>
</dbReference>
<feature type="transmembrane region" description="Helical" evidence="7">
    <location>
        <begin position="196"/>
        <end position="219"/>
    </location>
</feature>
<dbReference type="InterPro" id="IPR000832">
    <property type="entry name" value="GPCR_2_secretin-like"/>
</dbReference>
<dbReference type="Proteomes" id="UP001153636">
    <property type="component" value="Chromosome 10"/>
</dbReference>
<dbReference type="PANTHER" id="PTHR45620:SF1">
    <property type="entry name" value="G-PROTEIN COUPLED RECEPTORS FAMILY 2 PROFILE 2 DOMAIN-CONTAINING PROTEIN"/>
    <property type="match status" value="1"/>
</dbReference>
<keyword evidence="3" id="KW-1003">Cell membrane</keyword>
<comment type="subcellular location">
    <subcellularLocation>
        <location evidence="1">Cell membrane</location>
        <topology evidence="1">Multi-pass membrane protein</topology>
    </subcellularLocation>
</comment>
<feature type="transmembrane region" description="Helical" evidence="7">
    <location>
        <begin position="240"/>
        <end position="265"/>
    </location>
</feature>
<dbReference type="Pfam" id="PF00002">
    <property type="entry name" value="7tm_2"/>
    <property type="match status" value="1"/>
</dbReference>
<evidence type="ECO:0000256" key="3">
    <source>
        <dbReference type="ARBA" id="ARBA00022475"/>
    </source>
</evidence>
<evidence type="ECO:0000259" key="8">
    <source>
        <dbReference type="SMART" id="SM00008"/>
    </source>
</evidence>
<sequence>MFKNENDVITYLRKKCYNRCKEQEILQYDTCDTIFEELLCWPTTKAGSFATQNCSGDFLKSTLKGTVERQCTENGTWSPIEEPINYTCGTFFINFTQEDLPEVSLYKIWLPIMKDISYCGYSLSIISLILSISILVNIKRLHCSRNKLHINLFVSFILRSLMSILKDCTFIRGTAFAHDTVYDINGEPSFPLDLNYSWICKAFISIRYYVILSNFMLMLMEGMYLHNLMFLKLFSDHHGVVIYCVLGWGLPLIFVIPWIILRVLFENVLCWTTKKNSYIALFIDIPIGITVVINFILFLTIVRVLRVKLNNACFQQKKIKYGKLLKATMILIPLFGVPYAFSLLMSIYVKKSVVLELIFLFFDQSFAAFQGLFAALVYCLFNSEVQMELRRKYVLMKVKNDKEFRRSRTISNTQQVSFQMNDDFPSETICMTTKGNNNPEIIVDKEHQCYF</sequence>
<keyword evidence="5 7" id="KW-1133">Transmembrane helix</keyword>
<dbReference type="PANTHER" id="PTHR45620">
    <property type="entry name" value="PDF RECEPTOR-LIKE PROTEIN-RELATED"/>
    <property type="match status" value="1"/>
</dbReference>
<dbReference type="GO" id="GO:0017046">
    <property type="term" value="F:peptide hormone binding"/>
    <property type="evidence" value="ECO:0007669"/>
    <property type="project" value="TreeGrafter"/>
</dbReference>
<evidence type="ECO:0000256" key="7">
    <source>
        <dbReference type="SAM" id="Phobius"/>
    </source>
</evidence>
<feature type="domain" description="G-protein coupled receptors family 2 profile 1" evidence="8">
    <location>
        <begin position="27"/>
        <end position="97"/>
    </location>
</feature>
<evidence type="ECO:0000256" key="1">
    <source>
        <dbReference type="ARBA" id="ARBA00004651"/>
    </source>
</evidence>
<evidence type="ECO:0000256" key="6">
    <source>
        <dbReference type="ARBA" id="ARBA00023136"/>
    </source>
</evidence>
<dbReference type="Gene3D" id="4.10.1240.10">
    <property type="entry name" value="GPCR, family 2, extracellular hormone receptor domain"/>
    <property type="match status" value="1"/>
</dbReference>
<feature type="transmembrane region" description="Helical" evidence="7">
    <location>
        <begin position="277"/>
        <end position="304"/>
    </location>
</feature>
<feature type="transmembrane region" description="Helical" evidence="7">
    <location>
        <begin position="324"/>
        <end position="345"/>
    </location>
</feature>
<dbReference type="EMBL" id="OV651822">
    <property type="protein sequence ID" value="CAH1100790.1"/>
    <property type="molecule type" value="Genomic_DNA"/>
</dbReference>